<evidence type="ECO:0000313" key="9">
    <source>
        <dbReference type="Proteomes" id="UP000319481"/>
    </source>
</evidence>
<dbReference type="PROSITE" id="PS51891">
    <property type="entry name" value="CENP_V_GFA"/>
    <property type="match status" value="1"/>
</dbReference>
<comment type="similarity">
    <text evidence="1">Belongs to the Gfa family.</text>
</comment>
<keyword evidence="3" id="KW-0862">Zinc</keyword>
<dbReference type="PANTHER" id="PTHR33337:SF40">
    <property type="entry name" value="CENP-V_GFA DOMAIN-CONTAINING PROTEIN-RELATED"/>
    <property type="match status" value="1"/>
</dbReference>
<dbReference type="InterPro" id="IPR011057">
    <property type="entry name" value="Mss4-like_sf"/>
</dbReference>
<reference evidence="7 9" key="1">
    <citation type="journal article" date="2019" name="Appl. Microbiol. Biotechnol.">
        <title>Differential efficiency of wild type rhizogenic strains for rol gene transformation of plants.</title>
        <authorList>
            <person name="Desmet S."/>
            <person name="De Keyser E."/>
            <person name="Van Vaerenbergh J."/>
            <person name="Baeyen S."/>
            <person name="Van Huylenbroeck J."/>
            <person name="Geelen D."/>
            <person name="Dhooghe E."/>
        </authorList>
    </citation>
    <scope>NUCLEOTIDE SEQUENCE [LARGE SCALE GENOMIC DNA]</scope>
    <source>
        <strain evidence="7 9">GBBC3283</strain>
    </source>
</reference>
<dbReference type="AlphaFoldDB" id="A0A1S9E6M6"/>
<dbReference type="SUPFAM" id="SSF51316">
    <property type="entry name" value="Mss4-like"/>
    <property type="match status" value="1"/>
</dbReference>
<evidence type="ECO:0000256" key="1">
    <source>
        <dbReference type="ARBA" id="ARBA00005495"/>
    </source>
</evidence>
<protein>
    <submittedName>
        <fullName evidence="6">GFA family protein</fullName>
    </submittedName>
</protein>
<sequence length="130" mass="14519">MVRLAHCSCRQLTVVTNGEPRKVSVCHCRACQHRTGSAFGVAVFYEADQVTASGEYKTYMRPGDSGKNLEFRFCPACGSTVYWLPEFRPRLVAIALGCFEDSSAMEPTQSVYEETRHAWVSLSIRDSGEK</sequence>
<feature type="domain" description="CENP-V/GFA" evidence="5">
    <location>
        <begin position="1"/>
        <end position="113"/>
    </location>
</feature>
<dbReference type="Pfam" id="PF04828">
    <property type="entry name" value="GFA"/>
    <property type="match status" value="1"/>
</dbReference>
<gene>
    <name evidence="8" type="ORF">CFBP5507_20655</name>
    <name evidence="7" type="ORF">EXN23_23350</name>
    <name evidence="6" type="ORF">O9X88_21535</name>
</gene>
<evidence type="ECO:0000256" key="4">
    <source>
        <dbReference type="ARBA" id="ARBA00023239"/>
    </source>
</evidence>
<dbReference type="KEGG" id="asal:CFBP5507_20655"/>
<evidence type="ECO:0000313" key="10">
    <source>
        <dbReference type="Proteomes" id="UP001151018"/>
    </source>
</evidence>
<reference evidence="8" key="3">
    <citation type="submission" date="2022-10" db="EMBL/GenBank/DDBJ databases">
        <title>Complete genome sequence of Agrobacterium salinitolerans CFBP5507.</title>
        <authorList>
            <person name="Tchabashvili S."/>
            <person name="Yen H.-C."/>
            <person name="Haryono M."/>
            <person name="Lin Y.-C."/>
            <person name="Lai E.-M."/>
            <person name="Kuo C.-H."/>
        </authorList>
    </citation>
    <scope>NUCLEOTIDE SEQUENCE</scope>
    <source>
        <strain evidence="8">CFBP5507</strain>
    </source>
</reference>
<organism evidence="6 10">
    <name type="scientific">Agrobacterium salinitolerans</name>
    <dbReference type="NCBI Taxonomy" id="1183413"/>
    <lineage>
        <taxon>Bacteria</taxon>
        <taxon>Pseudomonadati</taxon>
        <taxon>Pseudomonadota</taxon>
        <taxon>Alphaproteobacteria</taxon>
        <taxon>Hyphomicrobiales</taxon>
        <taxon>Rhizobiaceae</taxon>
        <taxon>Rhizobium/Agrobacterium group</taxon>
        <taxon>Agrobacterium</taxon>
    </lineage>
</organism>
<name>A0A1S9E6M6_9HYPH</name>
<proteinExistence type="inferred from homology"/>
<dbReference type="Gene3D" id="3.90.1590.10">
    <property type="entry name" value="glutathione-dependent formaldehyde- activating enzyme (gfa)"/>
    <property type="match status" value="1"/>
</dbReference>
<dbReference type="GO" id="GO:0046872">
    <property type="term" value="F:metal ion binding"/>
    <property type="evidence" value="ECO:0007669"/>
    <property type="project" value="UniProtKB-KW"/>
</dbReference>
<reference evidence="7" key="2">
    <citation type="submission" date="2019-02" db="EMBL/GenBank/DDBJ databases">
        <authorList>
            <person name="Baeyen S."/>
        </authorList>
    </citation>
    <scope>NUCLEOTIDE SEQUENCE</scope>
    <source>
        <strain evidence="7">GBBC3283</strain>
    </source>
</reference>
<dbReference type="EMBL" id="SGNZ01000017">
    <property type="protein sequence ID" value="TRA84046.1"/>
    <property type="molecule type" value="Genomic_DNA"/>
</dbReference>
<dbReference type="OrthoDB" id="9807246at2"/>
<dbReference type="PANTHER" id="PTHR33337">
    <property type="entry name" value="GFA DOMAIN-CONTAINING PROTEIN"/>
    <property type="match status" value="1"/>
</dbReference>
<keyword evidence="9" id="KW-1185">Reference proteome</keyword>
<dbReference type="InterPro" id="IPR006913">
    <property type="entry name" value="CENP-V/GFA"/>
</dbReference>
<accession>A0A1S9E6M6</accession>
<dbReference type="EMBL" id="CP109969">
    <property type="protein sequence ID" value="UYZ10799.1"/>
    <property type="molecule type" value="Genomic_DNA"/>
</dbReference>
<dbReference type="Proteomes" id="UP000298735">
    <property type="component" value="Chromosome Linear"/>
</dbReference>
<evidence type="ECO:0000313" key="7">
    <source>
        <dbReference type="EMBL" id="TRA84046.1"/>
    </source>
</evidence>
<dbReference type="Proteomes" id="UP000319481">
    <property type="component" value="Unassembled WGS sequence"/>
</dbReference>
<dbReference type="RefSeq" id="WP_077985350.1">
    <property type="nucleotide sequence ID" value="NZ_CP074392.1"/>
</dbReference>
<dbReference type="Proteomes" id="UP001151018">
    <property type="component" value="Unassembled WGS sequence"/>
</dbReference>
<keyword evidence="2" id="KW-0479">Metal-binding</keyword>
<dbReference type="GO" id="GO:0016846">
    <property type="term" value="F:carbon-sulfur lyase activity"/>
    <property type="evidence" value="ECO:0007669"/>
    <property type="project" value="InterPro"/>
</dbReference>
<evidence type="ECO:0000259" key="5">
    <source>
        <dbReference type="PROSITE" id="PS51891"/>
    </source>
</evidence>
<keyword evidence="4" id="KW-0456">Lyase</keyword>
<reference evidence="6" key="4">
    <citation type="submission" date="2022-12" db="EMBL/GenBank/DDBJ databases">
        <title>Draft genome sequences of 22 rhizogenic Agrobacterium biovar 1 strains, the causative agent of hairy root disease.</title>
        <authorList>
            <person name="Kim N."/>
            <person name="Vargas P."/>
            <person name="Rediers H."/>
        </authorList>
    </citation>
    <scope>NUCLEOTIDE SEQUENCE</scope>
    <source>
        <strain evidence="6">ST15.13.006</strain>
    </source>
</reference>
<evidence type="ECO:0000313" key="8">
    <source>
        <dbReference type="EMBL" id="UYZ10799.1"/>
    </source>
</evidence>
<evidence type="ECO:0000256" key="3">
    <source>
        <dbReference type="ARBA" id="ARBA00022833"/>
    </source>
</evidence>
<dbReference type="EMBL" id="JAPZLR010000018">
    <property type="protein sequence ID" value="MCZ7940130.1"/>
    <property type="molecule type" value="Genomic_DNA"/>
</dbReference>
<evidence type="ECO:0000256" key="2">
    <source>
        <dbReference type="ARBA" id="ARBA00022723"/>
    </source>
</evidence>
<dbReference type="GeneID" id="79864057"/>
<evidence type="ECO:0000313" key="6">
    <source>
        <dbReference type="EMBL" id="MCZ7940130.1"/>
    </source>
</evidence>